<keyword evidence="3" id="KW-1185">Reference proteome</keyword>
<sequence length="110" mass="12668">MISDELQHKLFKTISEHPQINQRELSKILGISLGKANYCLKALIEKGWVKAQNFKNNKNKLSYAYLLTPSGIEQKASVTIRYLKRKMEEYDQLKAAVKELKKEVATEEIA</sequence>
<evidence type="ECO:0000313" key="2">
    <source>
        <dbReference type="EMBL" id="AFM10967.1"/>
    </source>
</evidence>
<dbReference type="SUPFAM" id="SSF46785">
    <property type="entry name" value="Winged helix' DNA-binding domain"/>
    <property type="match status" value="1"/>
</dbReference>
<accession>I4B110</accession>
<dbReference type="NCBIfam" id="TIGR04176">
    <property type="entry name" value="MarR_EPS"/>
    <property type="match status" value="1"/>
</dbReference>
<evidence type="ECO:0000256" key="1">
    <source>
        <dbReference type="SAM" id="Coils"/>
    </source>
</evidence>
<name>I4B110_TURPD</name>
<proteinExistence type="predicted"/>
<dbReference type="InterPro" id="IPR036390">
    <property type="entry name" value="WH_DNA-bd_sf"/>
</dbReference>
<dbReference type="Proteomes" id="UP000006048">
    <property type="component" value="Chromosome"/>
</dbReference>
<protein>
    <submittedName>
        <fullName evidence="2">Regulatory protein MarR</fullName>
    </submittedName>
</protein>
<dbReference type="Gene3D" id="1.10.10.10">
    <property type="entry name" value="Winged helix-like DNA-binding domain superfamily/Winged helix DNA-binding domain"/>
    <property type="match status" value="1"/>
</dbReference>
<dbReference type="InterPro" id="IPR036388">
    <property type="entry name" value="WH-like_DNA-bd_sf"/>
</dbReference>
<dbReference type="EMBL" id="CP002959">
    <property type="protein sequence ID" value="AFM10967.1"/>
    <property type="molecule type" value="Genomic_DNA"/>
</dbReference>
<feature type="coiled-coil region" evidence="1">
    <location>
        <begin position="83"/>
        <end position="110"/>
    </location>
</feature>
<reference evidence="2 3" key="1">
    <citation type="submission" date="2012-06" db="EMBL/GenBank/DDBJ databases">
        <title>The complete chromosome of genome of Turneriella parva DSM 21527.</title>
        <authorList>
            <consortium name="US DOE Joint Genome Institute (JGI-PGF)"/>
            <person name="Lucas S."/>
            <person name="Han J."/>
            <person name="Lapidus A."/>
            <person name="Bruce D."/>
            <person name="Goodwin L."/>
            <person name="Pitluck S."/>
            <person name="Peters L."/>
            <person name="Kyrpides N."/>
            <person name="Mavromatis K."/>
            <person name="Ivanova N."/>
            <person name="Mikhailova N."/>
            <person name="Chertkov O."/>
            <person name="Detter J.C."/>
            <person name="Tapia R."/>
            <person name="Han C."/>
            <person name="Land M."/>
            <person name="Hauser L."/>
            <person name="Markowitz V."/>
            <person name="Cheng J.-F."/>
            <person name="Hugenholtz P."/>
            <person name="Woyke T."/>
            <person name="Wu D."/>
            <person name="Gronow S."/>
            <person name="Wellnitz S."/>
            <person name="Brambilla E."/>
            <person name="Klenk H.-P."/>
            <person name="Eisen J.A."/>
        </authorList>
    </citation>
    <scope>NUCLEOTIDE SEQUENCE [LARGE SCALE GENOMIC DNA]</scope>
    <source>
        <strain evidence="3">ATCC BAA-1111 / DSM 21527 / NCTC 11395 / H</strain>
    </source>
</reference>
<dbReference type="KEGG" id="tpx:Turpa_0307"/>
<dbReference type="Pfam" id="PF13412">
    <property type="entry name" value="HTH_24"/>
    <property type="match status" value="1"/>
</dbReference>
<gene>
    <name evidence="2" type="ordered locus">Turpa_0307</name>
</gene>
<dbReference type="HOGENOM" id="CLU_147409_1_0_12"/>
<dbReference type="InterPro" id="IPR026433">
    <property type="entry name" value="MarR_EPS"/>
</dbReference>
<dbReference type="AlphaFoldDB" id="I4B110"/>
<evidence type="ECO:0000313" key="3">
    <source>
        <dbReference type="Proteomes" id="UP000006048"/>
    </source>
</evidence>
<organism evidence="2 3">
    <name type="scientific">Turneriella parva (strain ATCC BAA-1111 / DSM 21527 / NCTC 11395 / H)</name>
    <name type="common">Leptospira parva</name>
    <dbReference type="NCBI Taxonomy" id="869212"/>
    <lineage>
        <taxon>Bacteria</taxon>
        <taxon>Pseudomonadati</taxon>
        <taxon>Spirochaetota</taxon>
        <taxon>Spirochaetia</taxon>
        <taxon>Leptospirales</taxon>
        <taxon>Leptospiraceae</taxon>
        <taxon>Turneriella</taxon>
    </lineage>
</organism>
<keyword evidence="1" id="KW-0175">Coiled coil</keyword>
<dbReference type="STRING" id="869212.Turpa_0307"/>
<dbReference type="PATRIC" id="fig|869212.3.peg.270"/>